<evidence type="ECO:0000256" key="8">
    <source>
        <dbReference type="ARBA" id="ARBA00023274"/>
    </source>
</evidence>
<keyword evidence="4" id="KW-0963">Cytoplasm</keyword>
<keyword evidence="11" id="KW-1185">Reference proteome</keyword>
<evidence type="ECO:0000256" key="6">
    <source>
        <dbReference type="ARBA" id="ARBA00023135"/>
    </source>
</evidence>
<name>A0AAD9ID95_PROWI</name>
<dbReference type="SUPFAM" id="SSF47954">
    <property type="entry name" value="Cyclin-like"/>
    <property type="match status" value="1"/>
</dbReference>
<gene>
    <name evidence="10" type="ORF">QBZ16_001585</name>
</gene>
<dbReference type="GO" id="GO:0005786">
    <property type="term" value="C:signal recognition particle, endoplasmic reticulum targeting"/>
    <property type="evidence" value="ECO:0007669"/>
    <property type="project" value="UniProtKB-KW"/>
</dbReference>
<evidence type="ECO:0000256" key="4">
    <source>
        <dbReference type="ARBA" id="ARBA00022490"/>
    </source>
</evidence>
<comment type="caution">
    <text evidence="10">The sequence shown here is derived from an EMBL/GenBank/DDBJ whole genome shotgun (WGS) entry which is preliminary data.</text>
</comment>
<keyword evidence="8" id="KW-0687">Ribonucleoprotein</keyword>
<evidence type="ECO:0000313" key="11">
    <source>
        <dbReference type="Proteomes" id="UP001255856"/>
    </source>
</evidence>
<dbReference type="PANTHER" id="PTHR12860:SF0">
    <property type="entry name" value="SIGNAL RECOGNITION PARTICLE SUBUNIT SRP68"/>
    <property type="match status" value="1"/>
</dbReference>
<dbReference type="AlphaFoldDB" id="A0AAD9ID95"/>
<evidence type="ECO:0000256" key="2">
    <source>
        <dbReference type="ARBA" id="ARBA00004604"/>
    </source>
</evidence>
<dbReference type="GO" id="GO:0005730">
    <property type="term" value="C:nucleolus"/>
    <property type="evidence" value="ECO:0007669"/>
    <property type="project" value="UniProtKB-SubCell"/>
</dbReference>
<accession>A0AAD9ID95</accession>
<comment type="similarity">
    <text evidence="3">Belongs to the SRP68 family.</text>
</comment>
<evidence type="ECO:0000256" key="3">
    <source>
        <dbReference type="ARBA" id="ARBA00009352"/>
    </source>
</evidence>
<dbReference type="CDD" id="cd00043">
    <property type="entry name" value="CYCLIN_SF"/>
    <property type="match status" value="1"/>
</dbReference>
<dbReference type="InterPro" id="IPR034652">
    <property type="entry name" value="SRP68-RBD"/>
</dbReference>
<evidence type="ECO:0000256" key="9">
    <source>
        <dbReference type="ARBA" id="ARBA00029498"/>
    </source>
</evidence>
<dbReference type="Gene3D" id="1.10.472.10">
    <property type="entry name" value="Cyclin-like"/>
    <property type="match status" value="1"/>
</dbReference>
<keyword evidence="5" id="KW-0694">RNA-binding</keyword>
<dbReference type="GO" id="GO:0030942">
    <property type="term" value="F:endoplasmic reticulum signal peptide binding"/>
    <property type="evidence" value="ECO:0007669"/>
    <property type="project" value="InterPro"/>
</dbReference>
<proteinExistence type="inferred from homology"/>
<dbReference type="InterPro" id="IPR036915">
    <property type="entry name" value="Cyclin-like_sf"/>
</dbReference>
<dbReference type="Gene3D" id="1.10.3450.40">
    <property type="entry name" value="Signal recognition particle, SRP68 subunit, RNA-binding domain"/>
    <property type="match status" value="1"/>
</dbReference>
<evidence type="ECO:0000256" key="5">
    <source>
        <dbReference type="ARBA" id="ARBA00022884"/>
    </source>
</evidence>
<dbReference type="Pfam" id="PF16969">
    <property type="entry name" value="SRP68"/>
    <property type="match status" value="2"/>
</dbReference>
<evidence type="ECO:0000256" key="7">
    <source>
        <dbReference type="ARBA" id="ARBA00023242"/>
    </source>
</evidence>
<comment type="subcellular location">
    <subcellularLocation>
        <location evidence="1">Cytoplasm</location>
    </subcellularLocation>
    <subcellularLocation>
        <location evidence="2">Nucleus</location>
        <location evidence="2">Nucleolus</location>
    </subcellularLocation>
</comment>
<organism evidence="10 11">
    <name type="scientific">Prototheca wickerhamii</name>
    <dbReference type="NCBI Taxonomy" id="3111"/>
    <lineage>
        <taxon>Eukaryota</taxon>
        <taxon>Viridiplantae</taxon>
        <taxon>Chlorophyta</taxon>
        <taxon>core chlorophytes</taxon>
        <taxon>Trebouxiophyceae</taxon>
        <taxon>Chlorellales</taxon>
        <taxon>Chlorellaceae</taxon>
        <taxon>Prototheca</taxon>
    </lineage>
</organism>
<dbReference type="InterPro" id="IPR026258">
    <property type="entry name" value="SRP68"/>
</dbReference>
<dbReference type="CDD" id="cd15481">
    <property type="entry name" value="SRP68-RBD"/>
    <property type="match status" value="1"/>
</dbReference>
<evidence type="ECO:0000256" key="1">
    <source>
        <dbReference type="ARBA" id="ARBA00004496"/>
    </source>
</evidence>
<keyword evidence="7" id="KW-0539">Nucleus</keyword>
<dbReference type="EMBL" id="JASFZW010000013">
    <property type="protein sequence ID" value="KAK2075844.1"/>
    <property type="molecule type" value="Genomic_DNA"/>
</dbReference>
<dbReference type="GO" id="GO:0006614">
    <property type="term" value="P:SRP-dependent cotranslational protein targeting to membrane"/>
    <property type="evidence" value="ECO:0007669"/>
    <property type="project" value="InterPro"/>
</dbReference>
<protein>
    <recommendedName>
        <fullName evidence="9">Signal recognition particle subunit SRP68</fullName>
    </recommendedName>
</protein>
<evidence type="ECO:0000313" key="10">
    <source>
        <dbReference type="EMBL" id="KAK2075844.1"/>
    </source>
</evidence>
<dbReference type="GO" id="GO:0005047">
    <property type="term" value="F:signal recognition particle binding"/>
    <property type="evidence" value="ECO:0007669"/>
    <property type="project" value="InterPro"/>
</dbReference>
<dbReference type="PANTHER" id="PTHR12860">
    <property type="entry name" value="SIGNAL RECOGNITION PARTICLE 68 KDA PROTEIN"/>
    <property type="match status" value="1"/>
</dbReference>
<sequence>MAASPWANASPTPPAYPPPQKHWLGQTISEAVGSLHLPPSVGTTARGLAAQAAARGVKGLSTPQAAAGLLHLACRVEGKLCTIQAVAEALGTDDARVRRFYLQLKKVWEKLNGLGIAPAPESELAALCAWLEAQGLVEGWPPLAQAAAAVYLCAAARSEPVALDSLAMAAGLSAQALPKRLAALEGRIAVLAAKLLPGLGNARQKSMLNIATLMRLTSALDKAGTPGPGLAIMDGHEEAPEQAPIAYSLPILTAIHEAQNLHGLKHHEYSRYRQYCSRRLRRIYKKTKFLHGRTKYIKKSLTGEAVTDERHVHIPLVSAERAWAHAMDLKNEADSVPDAAAPMRAHLKRRLSKAAAHARDLLALAQARCDARTALEARAYADVMTGRAALEAERYLGGAPQQAACRALLEEVEPALRYCAHRSGGASEGAASDADLSARLAALGFAEAREAEAAVEPVTFCWRRLETTVAEPRTDRLSKLDHAAGAFAEARGAVAAALASGRADDADALRDLDRALRGRILELTFLRGEAVAETVARARRRGQQRRLGIEAGGPASTRPEEAVRAYDGLLGAALRLHELAVEVGGALGEDTMDLAAAKTAEYTAARCEAMAQVSLAASQWRQAGSLFARAGELCAQAVARHEECEAVDAAAVARLRRLQSSALAFRAVAAAEEAAAHAARDAAAAEGVERMALDGADAGAAEAAPAYLVDDWAAEEAFVGETKASIRIARLPPVPEPLAIRPIVLDTALSHLQVPSVKHRLAGGVSGSGVVSRLFGWGK</sequence>
<dbReference type="Proteomes" id="UP001255856">
    <property type="component" value="Unassembled WGS sequence"/>
</dbReference>
<keyword evidence="6" id="KW-0733">Signal recognition particle</keyword>
<reference evidence="10" key="1">
    <citation type="submission" date="2021-01" db="EMBL/GenBank/DDBJ databases">
        <authorList>
            <person name="Eckstrom K.M.E."/>
        </authorList>
    </citation>
    <scope>NUCLEOTIDE SEQUENCE</scope>
    <source>
        <strain evidence="10">UVCC 0001</strain>
    </source>
</reference>
<dbReference type="GO" id="GO:0008312">
    <property type="term" value="F:7S RNA binding"/>
    <property type="evidence" value="ECO:0007669"/>
    <property type="project" value="InterPro"/>
</dbReference>
<dbReference type="InterPro" id="IPR038253">
    <property type="entry name" value="SRP68_N_sf"/>
</dbReference>